<evidence type="ECO:0000313" key="3">
    <source>
        <dbReference type="Proteomes" id="UP000024284"/>
    </source>
</evidence>
<dbReference type="STRING" id="76947.GCA_002080435_02586"/>
<accession>A0A086PBI8</accession>
<dbReference type="RefSeq" id="WP_051908178.1">
    <property type="nucleotide sequence ID" value="NZ_BCZD01000024.1"/>
</dbReference>
<evidence type="ECO:0000256" key="1">
    <source>
        <dbReference type="SAM" id="MobiDB-lite"/>
    </source>
</evidence>
<sequence length="92" mass="9920">MLLQDWLAREGLTFGQFGGAIARSAEAVRRYANGERIPDRETMTAIVRETGGHVTPNDFYGLTAHGDDVSPVDAEPSPGKMRNFAAPESEAA</sequence>
<feature type="region of interest" description="Disordered" evidence="1">
    <location>
        <begin position="67"/>
        <end position="92"/>
    </location>
</feature>
<dbReference type="Proteomes" id="UP000024284">
    <property type="component" value="Unassembled WGS sequence"/>
</dbReference>
<keyword evidence="3" id="KW-1185">Reference proteome</keyword>
<evidence type="ECO:0000313" key="2">
    <source>
        <dbReference type="EMBL" id="KFG90756.1"/>
    </source>
</evidence>
<gene>
    <name evidence="2" type="ORF">BV98_001468</name>
</gene>
<dbReference type="AlphaFoldDB" id="A0A086PBI8"/>
<dbReference type="PATRIC" id="fig|1219045.3.peg.1498"/>
<dbReference type="OrthoDB" id="7605634at2"/>
<name>A0A086PBI8_SPHHM</name>
<reference evidence="2" key="1">
    <citation type="submission" date="2014-08" db="EMBL/GenBank/DDBJ databases">
        <title>Draft genome sequences of Sphingobium herbicidovorans.</title>
        <authorList>
            <person name="Gan H.M."/>
            <person name="Gan H.Y."/>
            <person name="Savka M.A."/>
        </authorList>
    </citation>
    <scope>NUCLEOTIDE SEQUENCE [LARGE SCALE GENOMIC DNA]</scope>
    <source>
        <strain evidence="2">NBRC 16415</strain>
    </source>
</reference>
<proteinExistence type="predicted"/>
<dbReference type="EMBL" id="JFZA02000011">
    <property type="protein sequence ID" value="KFG90756.1"/>
    <property type="molecule type" value="Genomic_DNA"/>
</dbReference>
<dbReference type="eggNOG" id="ENOG5032DCA">
    <property type="taxonomic scope" value="Bacteria"/>
</dbReference>
<organism evidence="2 3">
    <name type="scientific">Sphingobium herbicidovorans (strain ATCC 700291 / DSM 11019 / CCUG 56400 / KCTC 2939 / LMG 18315 / NBRC 16415 / MH)</name>
    <name type="common">Sphingomonas herbicidovorans</name>
    <dbReference type="NCBI Taxonomy" id="1219045"/>
    <lineage>
        <taxon>Bacteria</taxon>
        <taxon>Pseudomonadati</taxon>
        <taxon>Pseudomonadota</taxon>
        <taxon>Alphaproteobacteria</taxon>
        <taxon>Sphingomonadales</taxon>
        <taxon>Sphingomonadaceae</taxon>
        <taxon>Sphingobium</taxon>
    </lineage>
</organism>
<protein>
    <submittedName>
        <fullName evidence="2">2-oxoglutarate dehydrogenase E1 component</fullName>
    </submittedName>
</protein>
<comment type="caution">
    <text evidence="2">The sequence shown here is derived from an EMBL/GenBank/DDBJ whole genome shotgun (WGS) entry which is preliminary data.</text>
</comment>